<evidence type="ECO:0000313" key="2">
    <source>
        <dbReference type="EMBL" id="MDT9592772.1"/>
    </source>
</evidence>
<dbReference type="EMBL" id="JAVYII010000002">
    <property type="protein sequence ID" value="MDT9592772.1"/>
    <property type="molecule type" value="Genomic_DNA"/>
</dbReference>
<reference evidence="2 3" key="1">
    <citation type="submission" date="2023-08" db="EMBL/GenBank/DDBJ databases">
        <title>Nocardioides seae sp. nov., a bacterium isolated from a soil.</title>
        <authorList>
            <person name="Wang X."/>
        </authorList>
    </citation>
    <scope>NUCLEOTIDE SEQUENCE [LARGE SCALE GENOMIC DNA]</scope>
    <source>
        <strain evidence="2 3">YZH12</strain>
    </source>
</reference>
<feature type="transmembrane region" description="Helical" evidence="1">
    <location>
        <begin position="82"/>
        <end position="101"/>
    </location>
</feature>
<feature type="transmembrane region" description="Helical" evidence="1">
    <location>
        <begin position="27"/>
        <end position="46"/>
    </location>
</feature>
<evidence type="ECO:0000313" key="3">
    <source>
        <dbReference type="Proteomes" id="UP001268542"/>
    </source>
</evidence>
<organism evidence="2 3">
    <name type="scientific">Nocardioides imazamoxiresistens</name>
    <dbReference type="NCBI Taxonomy" id="3231893"/>
    <lineage>
        <taxon>Bacteria</taxon>
        <taxon>Bacillati</taxon>
        <taxon>Actinomycetota</taxon>
        <taxon>Actinomycetes</taxon>
        <taxon>Propionibacteriales</taxon>
        <taxon>Nocardioidaceae</taxon>
        <taxon>Nocardioides</taxon>
    </lineage>
</organism>
<dbReference type="RefSeq" id="WP_315732192.1">
    <property type="nucleotide sequence ID" value="NZ_JAVYII010000002.1"/>
</dbReference>
<keyword evidence="3" id="KW-1185">Reference proteome</keyword>
<gene>
    <name evidence="2" type="ORF">RDV89_06820</name>
</gene>
<comment type="caution">
    <text evidence="2">The sequence shown here is derived from an EMBL/GenBank/DDBJ whole genome shotgun (WGS) entry which is preliminary data.</text>
</comment>
<proteinExistence type="predicted"/>
<keyword evidence="1" id="KW-1133">Transmembrane helix</keyword>
<sequence>MVVPGSRADEGGSESPRRRFVPERVGGFVYLAVLVACAVGVWIVVGGDWRTGIRWFSLALVAGGVARLVLPEAESGMLGVRGRYLDAALLVGVGAVMLVLAGDIPEQSGA</sequence>
<dbReference type="Pfam" id="PF11222">
    <property type="entry name" value="DUF3017"/>
    <property type="match status" value="1"/>
</dbReference>
<feature type="transmembrane region" description="Helical" evidence="1">
    <location>
        <begin position="52"/>
        <end position="70"/>
    </location>
</feature>
<name>A0ABU3PU67_9ACTN</name>
<dbReference type="InterPro" id="IPR021385">
    <property type="entry name" value="DUF3017"/>
</dbReference>
<protein>
    <submittedName>
        <fullName evidence="2">DUF3017 domain-containing protein</fullName>
    </submittedName>
</protein>
<accession>A0ABU3PU67</accession>
<keyword evidence="1" id="KW-0812">Transmembrane</keyword>
<dbReference type="Proteomes" id="UP001268542">
    <property type="component" value="Unassembled WGS sequence"/>
</dbReference>
<keyword evidence="1" id="KW-0472">Membrane</keyword>
<evidence type="ECO:0000256" key="1">
    <source>
        <dbReference type="SAM" id="Phobius"/>
    </source>
</evidence>